<dbReference type="Proteomes" id="UP000316855">
    <property type="component" value="Chromosome"/>
</dbReference>
<sequence length="52" mass="6137">MGNPNIIREFPWEVLRNQWMVPDAIRYERSEQEVSAAAIGAEQCHLLLHFRN</sequence>
<gene>
    <name evidence="1" type="ORF">Pan161_21850</name>
</gene>
<name>A0A517VBZ4_9PLAN</name>
<accession>A0A517VBZ4</accession>
<evidence type="ECO:0000313" key="1">
    <source>
        <dbReference type="EMBL" id="QDT90532.1"/>
    </source>
</evidence>
<organism evidence="1 2">
    <name type="scientific">Gimesia algae</name>
    <dbReference type="NCBI Taxonomy" id="2527971"/>
    <lineage>
        <taxon>Bacteria</taxon>
        <taxon>Pseudomonadati</taxon>
        <taxon>Planctomycetota</taxon>
        <taxon>Planctomycetia</taxon>
        <taxon>Planctomycetales</taxon>
        <taxon>Planctomycetaceae</taxon>
        <taxon>Gimesia</taxon>
    </lineage>
</organism>
<evidence type="ECO:0000313" key="2">
    <source>
        <dbReference type="Proteomes" id="UP000316855"/>
    </source>
</evidence>
<dbReference type="EMBL" id="CP036343">
    <property type="protein sequence ID" value="QDT90532.1"/>
    <property type="molecule type" value="Genomic_DNA"/>
</dbReference>
<dbReference type="KEGG" id="gax:Pan161_21850"/>
<keyword evidence="2" id="KW-1185">Reference proteome</keyword>
<protein>
    <submittedName>
        <fullName evidence="1">Uncharacterized protein</fullName>
    </submittedName>
</protein>
<reference evidence="1 2" key="1">
    <citation type="submission" date="2019-02" db="EMBL/GenBank/DDBJ databases">
        <title>Deep-cultivation of Planctomycetes and their phenomic and genomic characterization uncovers novel biology.</title>
        <authorList>
            <person name="Wiegand S."/>
            <person name="Jogler M."/>
            <person name="Boedeker C."/>
            <person name="Pinto D."/>
            <person name="Vollmers J."/>
            <person name="Rivas-Marin E."/>
            <person name="Kohn T."/>
            <person name="Peeters S.H."/>
            <person name="Heuer A."/>
            <person name="Rast P."/>
            <person name="Oberbeckmann S."/>
            <person name="Bunk B."/>
            <person name="Jeske O."/>
            <person name="Meyerdierks A."/>
            <person name="Storesund J.E."/>
            <person name="Kallscheuer N."/>
            <person name="Luecker S."/>
            <person name="Lage O.M."/>
            <person name="Pohl T."/>
            <person name="Merkel B.J."/>
            <person name="Hornburger P."/>
            <person name="Mueller R.-W."/>
            <person name="Bruemmer F."/>
            <person name="Labrenz M."/>
            <person name="Spormann A.M."/>
            <person name="Op den Camp H."/>
            <person name="Overmann J."/>
            <person name="Amann R."/>
            <person name="Jetten M.S.M."/>
            <person name="Mascher T."/>
            <person name="Medema M.H."/>
            <person name="Devos D.P."/>
            <person name="Kaster A.-K."/>
            <person name="Ovreas L."/>
            <person name="Rohde M."/>
            <person name="Galperin M.Y."/>
            <person name="Jogler C."/>
        </authorList>
    </citation>
    <scope>NUCLEOTIDE SEQUENCE [LARGE SCALE GENOMIC DNA]</scope>
    <source>
        <strain evidence="1 2">Pan161</strain>
    </source>
</reference>
<dbReference type="AlphaFoldDB" id="A0A517VBZ4"/>
<proteinExistence type="predicted"/>